<evidence type="ECO:0000256" key="4">
    <source>
        <dbReference type="ARBA" id="ARBA00022989"/>
    </source>
</evidence>
<dbReference type="Proteomes" id="UP000308530">
    <property type="component" value="Plasmid pPRADMK78_01"/>
</dbReference>
<organism evidence="8 9">
    <name type="scientific">Peteryoungia desertarenae</name>
    <dbReference type="NCBI Taxonomy" id="1813451"/>
    <lineage>
        <taxon>Bacteria</taxon>
        <taxon>Pseudomonadati</taxon>
        <taxon>Pseudomonadota</taxon>
        <taxon>Alphaproteobacteria</taxon>
        <taxon>Hyphomicrobiales</taxon>
        <taxon>Rhizobiaceae</taxon>
        <taxon>Peteryoungia</taxon>
    </lineage>
</organism>
<feature type="transmembrane region" description="Helical" evidence="6">
    <location>
        <begin position="182"/>
        <end position="202"/>
    </location>
</feature>
<feature type="transmembrane region" description="Helical" evidence="6">
    <location>
        <begin position="106"/>
        <end position="129"/>
    </location>
</feature>
<dbReference type="RefSeq" id="WP_179028219.1">
    <property type="nucleotide sequence ID" value="NZ_CP058351.1"/>
</dbReference>
<keyword evidence="8" id="KW-0614">Plasmid</keyword>
<protein>
    <submittedName>
        <fullName evidence="8">Cytochrome c oxidase assembly protein</fullName>
    </submittedName>
</protein>
<comment type="subcellular location">
    <subcellularLocation>
        <location evidence="1">Cell membrane</location>
        <topology evidence="1">Multi-pass membrane protein</topology>
    </subcellularLocation>
</comment>
<evidence type="ECO:0000256" key="3">
    <source>
        <dbReference type="ARBA" id="ARBA00022692"/>
    </source>
</evidence>
<evidence type="ECO:0000313" key="9">
    <source>
        <dbReference type="Proteomes" id="UP000308530"/>
    </source>
</evidence>
<feature type="signal peptide" evidence="7">
    <location>
        <begin position="1"/>
        <end position="21"/>
    </location>
</feature>
<feature type="transmembrane region" description="Helical" evidence="6">
    <location>
        <begin position="31"/>
        <end position="51"/>
    </location>
</feature>
<evidence type="ECO:0000256" key="7">
    <source>
        <dbReference type="SAM" id="SignalP"/>
    </source>
</evidence>
<evidence type="ECO:0000256" key="6">
    <source>
        <dbReference type="SAM" id="Phobius"/>
    </source>
</evidence>
<keyword evidence="4 6" id="KW-1133">Transmembrane helix</keyword>
<dbReference type="InterPro" id="IPR019108">
    <property type="entry name" value="Caa3_assmbl_CtaG-rel"/>
</dbReference>
<keyword evidence="3 6" id="KW-0812">Transmembrane</keyword>
<feature type="transmembrane region" description="Helical" evidence="6">
    <location>
        <begin position="150"/>
        <end position="170"/>
    </location>
</feature>
<evidence type="ECO:0000256" key="5">
    <source>
        <dbReference type="ARBA" id="ARBA00023136"/>
    </source>
</evidence>
<evidence type="ECO:0000313" key="8">
    <source>
        <dbReference type="EMBL" id="QLF71623.1"/>
    </source>
</evidence>
<feature type="transmembrane region" description="Helical" evidence="6">
    <location>
        <begin position="214"/>
        <end position="241"/>
    </location>
</feature>
<evidence type="ECO:0000256" key="1">
    <source>
        <dbReference type="ARBA" id="ARBA00004651"/>
    </source>
</evidence>
<keyword evidence="5 6" id="KW-0472">Membrane</keyword>
<dbReference type="Pfam" id="PF09678">
    <property type="entry name" value="Caa3_CtaG"/>
    <property type="match status" value="1"/>
</dbReference>
<gene>
    <name evidence="8" type="ORF">FE840_018390</name>
</gene>
<name>A0ABX6QT27_9HYPH</name>
<accession>A0ABX6QT27</accession>
<proteinExistence type="predicted"/>
<feature type="chain" id="PRO_5046051577" evidence="7">
    <location>
        <begin position="22"/>
        <end position="296"/>
    </location>
</feature>
<keyword evidence="9" id="KW-1185">Reference proteome</keyword>
<keyword evidence="7" id="KW-0732">Signal</keyword>
<geneLocation type="plasmid" evidence="8 9">
    <name>pPRADMK78_01</name>
</geneLocation>
<reference evidence="8 9" key="1">
    <citation type="submission" date="2020-06" db="EMBL/GenBank/DDBJ databases">
        <title>Genome sequence of Rhizobium sp strain ADMK78.</title>
        <authorList>
            <person name="Rahi P."/>
        </authorList>
    </citation>
    <scope>NUCLEOTIDE SEQUENCE [LARGE SCALE GENOMIC DNA]</scope>
    <source>
        <strain evidence="8 9">ADMK78</strain>
        <plasmid evidence="8 9">pPRADMK78_01</plasmid>
    </source>
</reference>
<dbReference type="EMBL" id="CP058351">
    <property type="protein sequence ID" value="QLF71623.1"/>
    <property type="molecule type" value="Genomic_DNA"/>
</dbReference>
<sequence length="296" mass="32544">MMSRNALLVFTLVAAPFPALAHSANHTGAVFWSLELLAVLPIMLAGTFYLVGLVRMRAWTGTLAAAGPIRVTLFAVGLSLAVVLLLSPLDRWAERFLSAHMVQHFGLMLVAAPLIALGRPGIVYLWALPQSWRQDFARFRSGKLGRATRALFTPVGAWLTYFLVLWLWHSPPLFARAVQHEAVHALQHLCFLGAALLFWTVVTESPRGEGRAAMLVVIFTTAVQSCALAALMTMSSIQWYPFYSEGPLGLSALEDQQLSGLIMWVPCCAIMIGAGVATMATLLRDIETRMQQARRR</sequence>
<keyword evidence="2" id="KW-1003">Cell membrane</keyword>
<evidence type="ECO:0000256" key="2">
    <source>
        <dbReference type="ARBA" id="ARBA00022475"/>
    </source>
</evidence>
<feature type="transmembrane region" description="Helical" evidence="6">
    <location>
        <begin position="261"/>
        <end position="286"/>
    </location>
</feature>
<feature type="transmembrane region" description="Helical" evidence="6">
    <location>
        <begin position="63"/>
        <end position="86"/>
    </location>
</feature>